<dbReference type="Proteomes" id="UP000836841">
    <property type="component" value="Chromosome 5"/>
</dbReference>
<dbReference type="AlphaFoldDB" id="A0AAU9SH85"/>
<accession>A0AAU9SH85</accession>
<reference evidence="1 2" key="1">
    <citation type="submission" date="2022-03" db="EMBL/GenBank/DDBJ databases">
        <authorList>
            <person name="Nunn A."/>
            <person name="Chopra R."/>
            <person name="Nunn A."/>
            <person name="Contreras Garrido A."/>
        </authorList>
    </citation>
    <scope>NUCLEOTIDE SEQUENCE [LARGE SCALE GENOMIC DNA]</scope>
</reference>
<organism evidence="1 2">
    <name type="scientific">Thlaspi arvense</name>
    <name type="common">Field penny-cress</name>
    <dbReference type="NCBI Taxonomy" id="13288"/>
    <lineage>
        <taxon>Eukaryota</taxon>
        <taxon>Viridiplantae</taxon>
        <taxon>Streptophyta</taxon>
        <taxon>Embryophyta</taxon>
        <taxon>Tracheophyta</taxon>
        <taxon>Spermatophyta</taxon>
        <taxon>Magnoliopsida</taxon>
        <taxon>eudicotyledons</taxon>
        <taxon>Gunneridae</taxon>
        <taxon>Pentapetalae</taxon>
        <taxon>rosids</taxon>
        <taxon>malvids</taxon>
        <taxon>Brassicales</taxon>
        <taxon>Brassicaceae</taxon>
        <taxon>Thlaspideae</taxon>
        <taxon>Thlaspi</taxon>
    </lineage>
</organism>
<dbReference type="PANTHER" id="PTHR46546:SF4">
    <property type="entry name" value="SHEWANELLA-LIKE PROTEIN PHOSPHATASE 1"/>
    <property type="match status" value="1"/>
</dbReference>
<name>A0AAU9SH85_THLAR</name>
<evidence type="ECO:0000313" key="2">
    <source>
        <dbReference type="Proteomes" id="UP000836841"/>
    </source>
</evidence>
<dbReference type="PANTHER" id="PTHR46546">
    <property type="entry name" value="SHEWANELLA-LIKE PROTEIN PHOSPHATASE 1"/>
    <property type="match status" value="1"/>
</dbReference>
<gene>
    <name evidence="1" type="ORF">TAV2_LOCUS16127</name>
</gene>
<evidence type="ECO:0000313" key="1">
    <source>
        <dbReference type="EMBL" id="CAH2065975.1"/>
    </source>
</evidence>
<proteinExistence type="predicted"/>
<keyword evidence="2" id="KW-1185">Reference proteome</keyword>
<dbReference type="InterPro" id="IPR029052">
    <property type="entry name" value="Metallo-depent_PP-like"/>
</dbReference>
<dbReference type="Gene3D" id="3.60.21.10">
    <property type="match status" value="1"/>
</dbReference>
<protein>
    <submittedName>
        <fullName evidence="1">Uncharacterized protein</fullName>
    </submittedName>
</protein>
<sequence length="124" mass="13894">MELSCGFSATVVSFREWLFDVAYTVERINREVSTWIRSSAGDYEESPQMPFIATRGYDSVGKILRDTLEAAGAKAMVVGHTLQLSAEYDCCIWKVDVGMASGVIDSRPDVFTNFRPEAFTNIHR</sequence>
<dbReference type="EMBL" id="OU466861">
    <property type="protein sequence ID" value="CAH2065975.1"/>
    <property type="molecule type" value="Genomic_DNA"/>
</dbReference>